<evidence type="ECO:0000256" key="3">
    <source>
        <dbReference type="ARBA" id="ARBA00022630"/>
    </source>
</evidence>
<feature type="domain" description="FMN-binding" evidence="7">
    <location>
        <begin position="191"/>
        <end position="265"/>
    </location>
</feature>
<evidence type="ECO:0000256" key="6">
    <source>
        <dbReference type="HAMAP-Rule" id="MF_00479"/>
    </source>
</evidence>
<dbReference type="GO" id="GO:0010181">
    <property type="term" value="F:FMN binding"/>
    <property type="evidence" value="ECO:0007669"/>
    <property type="project" value="InterPro"/>
</dbReference>
<gene>
    <name evidence="6" type="primary">rnfG</name>
    <name evidence="8" type="ORF">IMF26_01505</name>
</gene>
<keyword evidence="6" id="KW-1278">Translocase</keyword>
<dbReference type="EMBL" id="CP062796">
    <property type="protein sequence ID" value="QUL98784.1"/>
    <property type="molecule type" value="Genomic_DNA"/>
</dbReference>
<keyword evidence="5 6" id="KW-0249">Electron transport</keyword>
<name>A0AAT9LCH6_9FIRM</name>
<comment type="cofactor">
    <cofactor evidence="6">
        <name>FMN</name>
        <dbReference type="ChEBI" id="CHEBI:58210"/>
    </cofactor>
</comment>
<organism evidence="8">
    <name type="scientific">Candidatus Fermentithermobacillus carboniphilus</name>
    <dbReference type="NCBI Taxonomy" id="3085328"/>
    <lineage>
        <taxon>Bacteria</taxon>
        <taxon>Bacillati</taxon>
        <taxon>Bacillota</taxon>
        <taxon>Candidatus Fermentithermobacillia</taxon>
        <taxon>Candidatus Fermentithermobacillales</taxon>
        <taxon>Candidatus Fermentithermobacillaceae</taxon>
        <taxon>Candidatus Fermentithermobacillus</taxon>
    </lineage>
</organism>
<feature type="domain" description="FMN-binding" evidence="7">
    <location>
        <begin position="85"/>
        <end position="162"/>
    </location>
</feature>
<dbReference type="HAMAP" id="MF_00479">
    <property type="entry name" value="RsxG_RnfG"/>
    <property type="match status" value="1"/>
</dbReference>
<feature type="domain" description="FMN-binding" evidence="7">
    <location>
        <begin position="290"/>
        <end position="364"/>
    </location>
</feature>
<dbReference type="AlphaFoldDB" id="A0AAT9LCH6"/>
<keyword evidence="1 6" id="KW-0813">Transport</keyword>
<feature type="modified residue" description="FMN phosphoryl threonine" evidence="6">
    <location>
        <position position="145"/>
    </location>
</feature>
<evidence type="ECO:0000256" key="1">
    <source>
        <dbReference type="ARBA" id="ARBA00022448"/>
    </source>
</evidence>
<protein>
    <recommendedName>
        <fullName evidence="6">Ion-translocating oxidoreductase complex subunit G</fullName>
        <ecNumber evidence="6">7.-.-.-</ecNumber>
    </recommendedName>
    <alternativeName>
        <fullName evidence="6">Rnf electron transport complex subunit G</fullName>
    </alternativeName>
</protein>
<evidence type="ECO:0000256" key="5">
    <source>
        <dbReference type="ARBA" id="ARBA00022982"/>
    </source>
</evidence>
<comment type="subcellular location">
    <subcellularLocation>
        <location evidence="6">Cell membrane</location>
        <topology evidence="6">Single-pass membrane protein</topology>
    </subcellularLocation>
</comment>
<evidence type="ECO:0000256" key="2">
    <source>
        <dbReference type="ARBA" id="ARBA00022553"/>
    </source>
</evidence>
<evidence type="ECO:0000259" key="7">
    <source>
        <dbReference type="SMART" id="SM00900"/>
    </source>
</evidence>
<dbReference type="PANTHER" id="PTHR36118">
    <property type="entry name" value="ION-TRANSLOCATING OXIDOREDUCTASE COMPLEX SUBUNIT G"/>
    <property type="match status" value="1"/>
</dbReference>
<proteinExistence type="inferred from homology"/>
<dbReference type="GO" id="GO:0005886">
    <property type="term" value="C:plasma membrane"/>
    <property type="evidence" value="ECO:0007669"/>
    <property type="project" value="UniProtKB-SubCell"/>
</dbReference>
<dbReference type="InterPro" id="IPR010209">
    <property type="entry name" value="Ion_transpt_RnfG/RsxG"/>
</dbReference>
<dbReference type="GO" id="GO:0009055">
    <property type="term" value="F:electron transfer activity"/>
    <property type="evidence" value="ECO:0007669"/>
    <property type="project" value="InterPro"/>
</dbReference>
<sequence length="367" mass="37781">MKEVAKLGITLALICAVAGLGLAVVYAKTKPVIDERAQQDILNAAKEVIPGATSVEQMEKDGTVYWIGKDGDKVTGAAIKVESQGFQNPIEMIVGVDSEGKIAKVKIIALSDTPGIGTRVQDESFLSRFVGAEDPSKVDGISGATFSSRAVIGGVSKAAEFLSGIVAPKQEKMVIDFAKVPDGTYEGTGNGLMGPIKVRVTVKGGKVTEVVVVENTETPGVADKALSDIPKAIVEQQRVEVDAVSGATFASKGIMEAVKNALAAFASPAGSAAIDLSKIADGTYEGTGDGLMGPIKVSVTVKGGKITEVKVVENKETPGVADKALQDVPKAIVEQQKLDVDTVSGATFASKGIIEAVKNALSGAQGR</sequence>
<keyword evidence="6" id="KW-1133">Transmembrane helix</keyword>
<comment type="similarity">
    <text evidence="6">Belongs to the RnfG family.</text>
</comment>
<keyword evidence="6" id="KW-0472">Membrane</keyword>
<keyword evidence="6" id="KW-0812">Transmembrane</keyword>
<accession>A0AAT9LCH6</accession>
<dbReference type="Gene3D" id="3.90.1010.20">
    <property type="match status" value="2"/>
</dbReference>
<dbReference type="GO" id="GO:0022900">
    <property type="term" value="P:electron transport chain"/>
    <property type="evidence" value="ECO:0007669"/>
    <property type="project" value="UniProtKB-UniRule"/>
</dbReference>
<dbReference type="PANTHER" id="PTHR36118:SF1">
    <property type="entry name" value="ION-TRANSLOCATING OXIDOREDUCTASE COMPLEX SUBUNIT G"/>
    <property type="match status" value="1"/>
</dbReference>
<evidence type="ECO:0000256" key="4">
    <source>
        <dbReference type="ARBA" id="ARBA00022643"/>
    </source>
</evidence>
<dbReference type="EC" id="7.-.-.-" evidence="6"/>
<reference evidence="8" key="1">
    <citation type="submission" date="2020-10" db="EMBL/GenBank/DDBJ databases">
        <authorList>
            <person name="Kadnikov V."/>
            <person name="Beletsky A.V."/>
            <person name="Mardanov A.V."/>
            <person name="Karnachuk O.V."/>
            <person name="Ravin N.V."/>
        </authorList>
    </citation>
    <scope>NUCLEOTIDE SEQUENCE</scope>
    <source>
        <strain evidence="8">Bu02</strain>
    </source>
</reference>
<keyword evidence="6" id="KW-1003">Cell membrane</keyword>
<keyword evidence="2 6" id="KW-0597">Phosphoprotein</keyword>
<keyword evidence="4 6" id="KW-0288">FMN</keyword>
<reference evidence="8" key="2">
    <citation type="journal article" date="2023" name="Biology">
        <title>Prokaryotic Life Associated with Coal-Fire Gas Vents Revealed by Metagenomics.</title>
        <authorList>
            <person name="Kadnikov V.V."/>
            <person name="Mardanov A.V."/>
            <person name="Beletsky A.V."/>
            <person name="Karnachuk O.V."/>
            <person name="Ravin N.V."/>
        </authorList>
    </citation>
    <scope>NUCLEOTIDE SEQUENCE</scope>
    <source>
        <strain evidence="8">Bu02</strain>
    </source>
</reference>
<dbReference type="InterPro" id="IPR007329">
    <property type="entry name" value="FMN-bd"/>
</dbReference>
<dbReference type="SMART" id="SM00900">
    <property type="entry name" value="FMN_bind"/>
    <property type="match status" value="3"/>
</dbReference>
<keyword evidence="3 6" id="KW-0285">Flavoprotein</keyword>
<comment type="function">
    <text evidence="6">Part of a membrane-bound complex that couples electron transfer with translocation of ions across the membrane.</text>
</comment>
<comment type="subunit">
    <text evidence="6">The complex is composed of six subunits: RnfA, RnfB, RnfC, RnfD, RnfE and RnfG.</text>
</comment>
<dbReference type="Pfam" id="PF04205">
    <property type="entry name" value="FMN_bind"/>
    <property type="match status" value="3"/>
</dbReference>
<dbReference type="KEGG" id="fcz:IMF26_01505"/>
<evidence type="ECO:0000313" key="8">
    <source>
        <dbReference type="EMBL" id="QUL98784.1"/>
    </source>
</evidence>